<dbReference type="KEGG" id="sgn:SGRA_0221"/>
<dbReference type="Proteomes" id="UP000007519">
    <property type="component" value="Chromosome"/>
</dbReference>
<evidence type="ECO:0000256" key="2">
    <source>
        <dbReference type="ARBA" id="ARBA00022741"/>
    </source>
</evidence>
<dbReference type="EMBL" id="CP002831">
    <property type="protein sequence ID" value="AFC22962.1"/>
    <property type="molecule type" value="Genomic_DNA"/>
</dbReference>
<sequence>MFQFSNLIPLPLAEKDLSSSEVWGCDWALVEGTAYFLEAPSGRGKTTFQHLLYGLRQDYSGQISWKGQDIRQFSAEDWALLRQKELAIIFQDLRLFPQLSMAENLILKQELNPAMDLDQLKAAAEELDMMEHWDRPTGLLSYGQKQRIAIIRALSQPFSLLLMDEPFAHLDQENIRRACQLIQRRCEEEKASFLIASLGDDYFLNYDKSIRL</sequence>
<evidence type="ECO:0000313" key="6">
    <source>
        <dbReference type="Proteomes" id="UP000007519"/>
    </source>
</evidence>
<dbReference type="GO" id="GO:0016887">
    <property type="term" value="F:ATP hydrolysis activity"/>
    <property type="evidence" value="ECO:0007669"/>
    <property type="project" value="InterPro"/>
</dbReference>
<dbReference type="STRING" id="984262.SGRA_0221"/>
<evidence type="ECO:0000256" key="1">
    <source>
        <dbReference type="ARBA" id="ARBA00005417"/>
    </source>
</evidence>
<dbReference type="InterPro" id="IPR017871">
    <property type="entry name" value="ABC_transporter-like_CS"/>
</dbReference>
<dbReference type="PANTHER" id="PTHR24220">
    <property type="entry name" value="IMPORT ATP-BINDING PROTEIN"/>
    <property type="match status" value="1"/>
</dbReference>
<dbReference type="AlphaFoldDB" id="H6L661"/>
<dbReference type="GO" id="GO:0005524">
    <property type="term" value="F:ATP binding"/>
    <property type="evidence" value="ECO:0007669"/>
    <property type="project" value="UniProtKB-KW"/>
</dbReference>
<dbReference type="PROSITE" id="PS00211">
    <property type="entry name" value="ABC_TRANSPORTER_1"/>
    <property type="match status" value="1"/>
</dbReference>
<proteinExistence type="inferred from homology"/>
<dbReference type="GO" id="GO:0022857">
    <property type="term" value="F:transmembrane transporter activity"/>
    <property type="evidence" value="ECO:0007669"/>
    <property type="project" value="TreeGrafter"/>
</dbReference>
<dbReference type="InterPro" id="IPR015854">
    <property type="entry name" value="ABC_transpr_LolD-like"/>
</dbReference>
<dbReference type="GO" id="GO:0005886">
    <property type="term" value="C:plasma membrane"/>
    <property type="evidence" value="ECO:0007669"/>
    <property type="project" value="TreeGrafter"/>
</dbReference>
<dbReference type="Pfam" id="PF00005">
    <property type="entry name" value="ABC_tran"/>
    <property type="match status" value="1"/>
</dbReference>
<evidence type="ECO:0000256" key="3">
    <source>
        <dbReference type="ARBA" id="ARBA00022840"/>
    </source>
</evidence>
<organism evidence="5 6">
    <name type="scientific">Saprospira grandis (strain Lewin)</name>
    <dbReference type="NCBI Taxonomy" id="984262"/>
    <lineage>
        <taxon>Bacteria</taxon>
        <taxon>Pseudomonadati</taxon>
        <taxon>Bacteroidota</taxon>
        <taxon>Saprospiria</taxon>
        <taxon>Saprospirales</taxon>
        <taxon>Saprospiraceae</taxon>
        <taxon>Saprospira</taxon>
    </lineage>
</organism>
<dbReference type="OrthoDB" id="9802264at2"/>
<protein>
    <submittedName>
        <fullName evidence="5">ABC transporter related protein</fullName>
    </submittedName>
</protein>
<dbReference type="PROSITE" id="PS50893">
    <property type="entry name" value="ABC_TRANSPORTER_2"/>
    <property type="match status" value="1"/>
</dbReference>
<reference evidence="5 6" key="1">
    <citation type="journal article" date="2012" name="Stand. Genomic Sci.">
        <title>Complete genome sequencing and analysis of Saprospira grandis str. Lewin, a predatory marine bacterium.</title>
        <authorList>
            <person name="Saw J.H."/>
            <person name="Yuryev A."/>
            <person name="Kanbe M."/>
            <person name="Hou S."/>
            <person name="Young A.G."/>
            <person name="Aizawa S."/>
            <person name="Alam M."/>
        </authorList>
    </citation>
    <scope>NUCLEOTIDE SEQUENCE [LARGE SCALE GENOMIC DNA]</scope>
    <source>
        <strain evidence="5 6">Lewin</strain>
    </source>
</reference>
<keyword evidence="2" id="KW-0547">Nucleotide-binding</keyword>
<dbReference type="SUPFAM" id="SSF52540">
    <property type="entry name" value="P-loop containing nucleoside triphosphate hydrolases"/>
    <property type="match status" value="1"/>
</dbReference>
<evidence type="ECO:0000259" key="4">
    <source>
        <dbReference type="PROSITE" id="PS50893"/>
    </source>
</evidence>
<dbReference type="HOGENOM" id="CLU_000604_1_22_10"/>
<feature type="domain" description="ABC transporter" evidence="4">
    <location>
        <begin position="2"/>
        <end position="212"/>
    </location>
</feature>
<evidence type="ECO:0000313" key="5">
    <source>
        <dbReference type="EMBL" id="AFC22962.1"/>
    </source>
</evidence>
<comment type="similarity">
    <text evidence="1">Belongs to the ABC transporter superfamily.</text>
</comment>
<dbReference type="InterPro" id="IPR027417">
    <property type="entry name" value="P-loop_NTPase"/>
</dbReference>
<accession>H6L661</accession>
<dbReference type="Gene3D" id="3.40.50.300">
    <property type="entry name" value="P-loop containing nucleotide triphosphate hydrolases"/>
    <property type="match status" value="1"/>
</dbReference>
<dbReference type="InterPro" id="IPR003439">
    <property type="entry name" value="ABC_transporter-like_ATP-bd"/>
</dbReference>
<keyword evidence="3" id="KW-0067">ATP-binding</keyword>
<keyword evidence="6" id="KW-1185">Reference proteome</keyword>
<name>H6L661_SAPGL</name>
<gene>
    <name evidence="5" type="ordered locus">SGRA_0221</name>
</gene>
<dbReference type="RefSeq" id="WP_014373210.1">
    <property type="nucleotide sequence ID" value="NC_016940.1"/>
</dbReference>
<dbReference type="PANTHER" id="PTHR24220:SF689">
    <property type="entry name" value="LIPOPROTEIN-RELEASING SYSTEM ATP-BINDING PROTEIN LOLD"/>
    <property type="match status" value="1"/>
</dbReference>
<dbReference type="eggNOG" id="COG1136">
    <property type="taxonomic scope" value="Bacteria"/>
</dbReference>